<evidence type="ECO:0000259" key="2">
    <source>
        <dbReference type="Pfam" id="PF19273"/>
    </source>
</evidence>
<dbReference type="InterPro" id="IPR011989">
    <property type="entry name" value="ARM-like"/>
</dbReference>
<dbReference type="EMBL" id="LCZI01000340">
    <property type="protein sequence ID" value="KKZ67070.1"/>
    <property type="molecule type" value="Genomic_DNA"/>
</dbReference>
<dbReference type="Proteomes" id="UP000034164">
    <property type="component" value="Unassembled WGS sequence"/>
</dbReference>
<dbReference type="GO" id="GO:0003723">
    <property type="term" value="F:RNA binding"/>
    <property type="evidence" value="ECO:0007669"/>
    <property type="project" value="TreeGrafter"/>
</dbReference>
<reference evidence="4" key="1">
    <citation type="journal article" date="2015" name="PLoS Genet.">
        <title>The dynamic genome and transcriptome of the human fungal pathogen Blastomyces and close relative Emmonsia.</title>
        <authorList>
            <person name="Munoz J.F."/>
            <person name="Gauthier G.M."/>
            <person name="Desjardins C.A."/>
            <person name="Gallo J.E."/>
            <person name="Holder J."/>
            <person name="Sullivan T.D."/>
            <person name="Marty A.J."/>
            <person name="Carmen J.C."/>
            <person name="Chen Z."/>
            <person name="Ding L."/>
            <person name="Gujja S."/>
            <person name="Magrini V."/>
            <person name="Misas E."/>
            <person name="Mitreva M."/>
            <person name="Priest M."/>
            <person name="Saif S."/>
            <person name="Whiston E.A."/>
            <person name="Young S."/>
            <person name="Zeng Q."/>
            <person name="Goldman W.E."/>
            <person name="Mardis E.R."/>
            <person name="Taylor J.W."/>
            <person name="McEwen J.G."/>
            <person name="Clay O.K."/>
            <person name="Klein B.S."/>
            <person name="Cuomo C.A."/>
        </authorList>
    </citation>
    <scope>NUCLEOTIDE SEQUENCE [LARGE SCALE GENOMIC DNA]</scope>
    <source>
        <strain evidence="4">UAMH 3008</strain>
    </source>
</reference>
<dbReference type="VEuPathDB" id="FungiDB:EMCG_07241"/>
<dbReference type="GO" id="GO:0005737">
    <property type="term" value="C:cytoplasm"/>
    <property type="evidence" value="ECO:0007669"/>
    <property type="project" value="TreeGrafter"/>
</dbReference>
<organism evidence="3 4">
    <name type="scientific">[Emmonsia] crescens</name>
    <dbReference type="NCBI Taxonomy" id="73230"/>
    <lineage>
        <taxon>Eukaryota</taxon>
        <taxon>Fungi</taxon>
        <taxon>Dikarya</taxon>
        <taxon>Ascomycota</taxon>
        <taxon>Pezizomycotina</taxon>
        <taxon>Eurotiomycetes</taxon>
        <taxon>Eurotiomycetidae</taxon>
        <taxon>Onygenales</taxon>
        <taxon>Ajellomycetaceae</taxon>
        <taxon>Emergomyces</taxon>
    </lineage>
</organism>
<dbReference type="GO" id="GO:0006405">
    <property type="term" value="P:RNA export from nucleus"/>
    <property type="evidence" value="ECO:0007669"/>
    <property type="project" value="TreeGrafter"/>
</dbReference>
<feature type="region of interest" description="Disordered" evidence="1">
    <location>
        <begin position="1021"/>
        <end position="1041"/>
    </location>
</feature>
<evidence type="ECO:0000256" key="1">
    <source>
        <dbReference type="SAM" id="MobiDB-lite"/>
    </source>
</evidence>
<feature type="compositionally biased region" description="Basic and acidic residues" evidence="1">
    <location>
        <begin position="1021"/>
        <end position="1030"/>
    </location>
</feature>
<dbReference type="Gene3D" id="1.25.10.10">
    <property type="entry name" value="Leucine-rich Repeat Variant"/>
    <property type="match status" value="1"/>
</dbReference>
<dbReference type="PANTHER" id="PTHR11223:SF3">
    <property type="entry name" value="EXPORTIN-5"/>
    <property type="match status" value="1"/>
</dbReference>
<dbReference type="GO" id="GO:0042565">
    <property type="term" value="C:RNA nuclear export complex"/>
    <property type="evidence" value="ECO:0007669"/>
    <property type="project" value="TreeGrafter"/>
</dbReference>
<dbReference type="InterPro" id="IPR045478">
    <property type="entry name" value="Exportin-5_C"/>
</dbReference>
<evidence type="ECO:0000313" key="4">
    <source>
        <dbReference type="Proteomes" id="UP000034164"/>
    </source>
</evidence>
<feature type="compositionally biased region" description="Polar residues" evidence="1">
    <location>
        <begin position="11"/>
        <end position="21"/>
    </location>
</feature>
<comment type="caution">
    <text evidence="3">The sequence shown here is derived from an EMBL/GenBank/DDBJ whole genome shotgun (WGS) entry which is preliminary data.</text>
</comment>
<proteinExistence type="predicted"/>
<dbReference type="GO" id="GO:0005049">
    <property type="term" value="F:nuclear export signal receptor activity"/>
    <property type="evidence" value="ECO:0007669"/>
    <property type="project" value="InterPro"/>
</dbReference>
<dbReference type="PANTHER" id="PTHR11223">
    <property type="entry name" value="EXPORTIN 1/5"/>
    <property type="match status" value="1"/>
</dbReference>
<name>A0A0G2I9Z3_9EURO</name>
<dbReference type="GO" id="GO:0005634">
    <property type="term" value="C:nucleus"/>
    <property type="evidence" value="ECO:0007669"/>
    <property type="project" value="TreeGrafter"/>
</dbReference>
<dbReference type="InterPro" id="IPR045065">
    <property type="entry name" value="XPO1/5"/>
</dbReference>
<dbReference type="OrthoDB" id="2215036at2759"/>
<dbReference type="SUPFAM" id="SSF48371">
    <property type="entry name" value="ARM repeat"/>
    <property type="match status" value="1"/>
</dbReference>
<sequence length="1249" mass="141439">MAGPAPPSLNIEATSNSNNPLDSVVPNMPNIIQALDIIHSPTSTNAIRQQASEFLESQKHAKSAADTGYSLAMEKNNSPVLRHFGLSLLEHFLRHSYSRLPKEKQENARGQIFLLAKSVSPQDESFIGNKVALLWVEGAKRSWGAGKWTEMDADLIRIWNMSWAHKKLVLSILETLSDDIFNHEDKTSAHESPLHRALVEIVPPYSVFEELHLGREHHAQLRYRSDGSPGWLFMTCDFLSECLNNIHSSREAKICAAQALATLRSLMIWSNPLAISTSMCVEITLKALTCQDDDILMAAIDALHALYSRSYDMTKFQDLVNLAYQTQNLHLLRNLYNWSIVDAHDISDSKYSISKKLSELMSYIAGFLEEKNFDFHNDIDLATFFPFLVNILQHPSLTVSIPILHSWSRLLASSKITSLDVIHGLIAPILETCTQRLVRYETLPEDTNDPTIIFLNEDIDTIPERHAFVGNYRRYCAQTIELIVYQRPHDAIPHILARADYVLNNLYNAVGPFNPVTFKKYSLPSLQADTQFTVVEATLRGFNKWVEAHGKSPQQDEQQRLGLESSLETWALSLMQKNFEDPIVKERVIRLSVDFCYKALKNNPSFALKVLEHILMTNLPDRPEFPAYSEAVKELHNVATYEVRRLTIRYADYFSTFYDVLEQKIQEIVSTSNAEDRPQMELSSILLIIMQRAPQVDPVLRQSRLQLFIEPIRQSWSSEEFKQISTSFEGFCQILGLEQIWPYLQRVQAQKVEDWSTIPLDEEGKKIQAHMTSKFQQLPLRMTKTMLSVSTEKLQVTDPAYSIACELWRDSMPLILPTLLQLLSHAHAFHNPENCPGLPQDMRPLVGRILTDRFWQAGISSGSREDFYARITTSKATLEGFSSSVRGKVRAVREACYSILYSMSRLREHFYSFEELPVPLSQALFKDATSLSCHQLSVLLNISRCLVDDCPARFRHHFLPPILSALFIQIDKKITTEWDIIEHRKAGMVDSDLTVEMKDESILRQLTYSVVMMVASLLDPQRGDPEKATEPSKQNGAANQPTPADSIRHFILSSPQILEPVILFCTHAIRMKDTRCCAIVTRVIRSILDVFVLEVDNPTAKSIREFISTDILKACITSVHEPYFVDMQKELAQLIASIWVVYGTTSDTPTKIIESLPDMSKSKVAATYAALRESGSGRQQRALVLDLLEGLRGVSISEQGRIAGPPPVRRKPKSALQERYTTEMEGQEGGKVDINSGPDLTGVADMFSL</sequence>
<accession>A0A0G2I9Z3</accession>
<protein>
    <recommendedName>
        <fullName evidence="2">Exportin-5 C-terminal domain-containing protein</fullName>
    </recommendedName>
</protein>
<feature type="compositionally biased region" description="Polar residues" evidence="1">
    <location>
        <begin position="1031"/>
        <end position="1041"/>
    </location>
</feature>
<gene>
    <name evidence="3" type="ORF">EMCG_07241</name>
</gene>
<evidence type="ECO:0000313" key="3">
    <source>
        <dbReference type="EMBL" id="KKZ67070.1"/>
    </source>
</evidence>
<dbReference type="InterPro" id="IPR016024">
    <property type="entry name" value="ARM-type_fold"/>
</dbReference>
<dbReference type="AlphaFoldDB" id="A0A0G2I9Z3"/>
<feature type="region of interest" description="Disordered" evidence="1">
    <location>
        <begin position="1"/>
        <end position="21"/>
    </location>
</feature>
<dbReference type="Pfam" id="PF19273">
    <property type="entry name" value="Exportin-5"/>
    <property type="match status" value="1"/>
</dbReference>
<feature type="domain" description="Exportin-5 C-terminal" evidence="2">
    <location>
        <begin position="349"/>
        <end position="1195"/>
    </location>
</feature>
<dbReference type="GO" id="GO:0006611">
    <property type="term" value="P:protein export from nucleus"/>
    <property type="evidence" value="ECO:0007669"/>
    <property type="project" value="InterPro"/>
</dbReference>